<dbReference type="Proteomes" id="UP001597045">
    <property type="component" value="Unassembled WGS sequence"/>
</dbReference>
<organism evidence="1 2">
    <name type="scientific">Kibdelosporangium lantanae</name>
    <dbReference type="NCBI Taxonomy" id="1497396"/>
    <lineage>
        <taxon>Bacteria</taxon>
        <taxon>Bacillati</taxon>
        <taxon>Actinomycetota</taxon>
        <taxon>Actinomycetes</taxon>
        <taxon>Pseudonocardiales</taxon>
        <taxon>Pseudonocardiaceae</taxon>
        <taxon>Kibdelosporangium</taxon>
    </lineage>
</organism>
<accession>A0ABW3MKB7</accession>
<name>A0ABW3MKB7_9PSEU</name>
<reference evidence="2" key="1">
    <citation type="journal article" date="2019" name="Int. J. Syst. Evol. Microbiol.">
        <title>The Global Catalogue of Microorganisms (GCM) 10K type strain sequencing project: providing services to taxonomists for standard genome sequencing and annotation.</title>
        <authorList>
            <consortium name="The Broad Institute Genomics Platform"/>
            <consortium name="The Broad Institute Genome Sequencing Center for Infectious Disease"/>
            <person name="Wu L."/>
            <person name="Ma J."/>
        </authorList>
    </citation>
    <scope>NUCLEOTIDE SEQUENCE [LARGE SCALE GENOMIC DNA]</scope>
    <source>
        <strain evidence="2">JCM 31486</strain>
    </source>
</reference>
<evidence type="ECO:0008006" key="3">
    <source>
        <dbReference type="Google" id="ProtNLM"/>
    </source>
</evidence>
<evidence type="ECO:0000313" key="1">
    <source>
        <dbReference type="EMBL" id="MFD1051158.1"/>
    </source>
</evidence>
<feature type="non-terminal residue" evidence="1">
    <location>
        <position position="130"/>
    </location>
</feature>
<sequence length="130" mass="14769">MMPSWPSRPRSCYAMPPANGTNSNPPPAPFEVRYTHTTKVGPDVDWADIVIMQGHVLEQVAQLKTSSKIVVCDIYDPMHLEQLEQGKDLTDTRRAHVVEVVTEVLSNQLLRGDFFLCASDRQRHFWLGHL</sequence>
<comment type="caution">
    <text evidence="1">The sequence shown here is derived from an EMBL/GenBank/DDBJ whole genome shotgun (WGS) entry which is preliminary data.</text>
</comment>
<keyword evidence="2" id="KW-1185">Reference proteome</keyword>
<protein>
    <recommendedName>
        <fullName evidence="3">Phosphotyrosine protein phosphatase I domain-containing protein</fullName>
    </recommendedName>
</protein>
<evidence type="ECO:0000313" key="2">
    <source>
        <dbReference type="Proteomes" id="UP001597045"/>
    </source>
</evidence>
<dbReference type="EMBL" id="JBHTIS010003374">
    <property type="protein sequence ID" value="MFD1051158.1"/>
    <property type="molecule type" value="Genomic_DNA"/>
</dbReference>
<gene>
    <name evidence="1" type="ORF">ACFQ1S_39315</name>
</gene>
<proteinExistence type="predicted"/>